<name>A0A9E2SAL3_9BACT</name>
<protein>
    <submittedName>
        <fullName evidence="2">DinB family protein</fullName>
    </submittedName>
</protein>
<keyword evidence="3" id="KW-1185">Reference proteome</keyword>
<dbReference type="AlphaFoldDB" id="A0A9E2SAL3"/>
<organism evidence="2 3">
    <name type="scientific">Pinibacter aurantiacus</name>
    <dbReference type="NCBI Taxonomy" id="2851599"/>
    <lineage>
        <taxon>Bacteria</taxon>
        <taxon>Pseudomonadati</taxon>
        <taxon>Bacteroidota</taxon>
        <taxon>Chitinophagia</taxon>
        <taxon>Chitinophagales</taxon>
        <taxon>Chitinophagaceae</taxon>
        <taxon>Pinibacter</taxon>
    </lineage>
</organism>
<dbReference type="InterPro" id="IPR024775">
    <property type="entry name" value="DinB-like"/>
</dbReference>
<gene>
    <name evidence="2" type="ORF">KTO63_15895</name>
</gene>
<evidence type="ECO:0000313" key="3">
    <source>
        <dbReference type="Proteomes" id="UP000812270"/>
    </source>
</evidence>
<dbReference type="Pfam" id="PF12867">
    <property type="entry name" value="DinB_2"/>
    <property type="match status" value="1"/>
</dbReference>
<evidence type="ECO:0000259" key="1">
    <source>
        <dbReference type="Pfam" id="PF12867"/>
    </source>
</evidence>
<comment type="caution">
    <text evidence="2">The sequence shown here is derived from an EMBL/GenBank/DDBJ whole genome shotgun (WGS) entry which is preliminary data.</text>
</comment>
<sequence length="156" mass="18437">MKLYPALISRLENQHEAIASIIASADEARLKKEIRPGKWSIHENIVHLVKYQPVFIDRLHIILTHPEPIFEAYVADNDPEFEEWKKWDNERLMNALQKDRQAILHLVTTLPEEKLARIGIHKKYGRLSIVQWTEFFLLHEAHHMFTIFQLANTIIN</sequence>
<dbReference type="RefSeq" id="WP_217792355.1">
    <property type="nucleotide sequence ID" value="NZ_JAHSPG010000012.1"/>
</dbReference>
<proteinExistence type="predicted"/>
<feature type="domain" description="DinB-like" evidence="1">
    <location>
        <begin position="11"/>
        <end position="144"/>
    </location>
</feature>
<dbReference type="Proteomes" id="UP000812270">
    <property type="component" value="Unassembled WGS sequence"/>
</dbReference>
<reference evidence="2" key="1">
    <citation type="submission" date="2021-06" db="EMBL/GenBank/DDBJ databases">
        <authorList>
            <person name="Huq M.A."/>
        </authorList>
    </citation>
    <scope>NUCLEOTIDE SEQUENCE</scope>
    <source>
        <strain evidence="2">MAH-26</strain>
    </source>
</reference>
<dbReference type="EMBL" id="JAHSPG010000012">
    <property type="protein sequence ID" value="MBV4358647.1"/>
    <property type="molecule type" value="Genomic_DNA"/>
</dbReference>
<accession>A0A9E2SAL3</accession>
<evidence type="ECO:0000313" key="2">
    <source>
        <dbReference type="EMBL" id="MBV4358647.1"/>
    </source>
</evidence>